<keyword evidence="4" id="KW-1185">Reference proteome</keyword>
<feature type="region of interest" description="Disordered" evidence="1">
    <location>
        <begin position="275"/>
        <end position="390"/>
    </location>
</feature>
<dbReference type="EMBL" id="BEGY01000022">
    <property type="protein sequence ID" value="GAX77139.1"/>
    <property type="molecule type" value="Genomic_DNA"/>
</dbReference>
<reference evidence="3 4" key="1">
    <citation type="submission" date="2017-08" db="EMBL/GenBank/DDBJ databases">
        <title>Acidophilic green algal genome provides insights into adaptation to an acidic environment.</title>
        <authorList>
            <person name="Hirooka S."/>
            <person name="Hirose Y."/>
            <person name="Kanesaki Y."/>
            <person name="Higuchi S."/>
            <person name="Fujiwara T."/>
            <person name="Onuma R."/>
            <person name="Era A."/>
            <person name="Ohbayashi R."/>
            <person name="Uzuka A."/>
            <person name="Nozaki H."/>
            <person name="Yoshikawa H."/>
            <person name="Miyagishima S.Y."/>
        </authorList>
    </citation>
    <scope>NUCLEOTIDE SEQUENCE [LARGE SCALE GENOMIC DNA]</scope>
    <source>
        <strain evidence="3 4">NIES-2499</strain>
    </source>
</reference>
<evidence type="ECO:0000313" key="4">
    <source>
        <dbReference type="Proteomes" id="UP000232323"/>
    </source>
</evidence>
<dbReference type="AlphaFoldDB" id="A0A250X2H1"/>
<protein>
    <submittedName>
        <fullName evidence="3">Uncharacterized protein</fullName>
    </submittedName>
</protein>
<feature type="chain" id="PRO_5011970447" evidence="2">
    <location>
        <begin position="23"/>
        <end position="425"/>
    </location>
</feature>
<proteinExistence type="predicted"/>
<comment type="caution">
    <text evidence="3">The sequence shown here is derived from an EMBL/GenBank/DDBJ whole genome shotgun (WGS) entry which is preliminary data.</text>
</comment>
<evidence type="ECO:0000256" key="1">
    <source>
        <dbReference type="SAM" id="MobiDB-lite"/>
    </source>
</evidence>
<sequence>MFKTSLVALFAIFLGSLMQCDARGRRSTHSLHEGSFAERLNGLRRAGGEESEQTRKLIESLDTADDMELTELRINHRNLNQGSAPAYGAYPASSPTMLVPSPVPSPTMVVVPSPVPSPMMVVPSPVPSSPTMVVVPSPVPSPMMVVPSPVPSPIATAQDSSATPSPTDTTSGSTVQLSFTVSLQGADLSGIQSSMSSFETNFINAIAAILGVASSQISILSLTPGSVMVTFAVNTASDSAASVTSALTGGSTATIPLVVALSSFGVSSASVSTSVAPTSSPVTAAPSPSTSSPSPVTATPSPVTAAPSPSTSSPSTSSPSTSSPSTSSPSPSASSPSPSASSPSPVTATPSPVTAAPSPSASSPSTTTAASPTPTATSSPTSSPIPLPSPVFYPNPTSGATTLSATLSLMSLAAAAAFLCSGFLL</sequence>
<keyword evidence="2" id="KW-0732">Signal</keyword>
<evidence type="ECO:0000256" key="2">
    <source>
        <dbReference type="SAM" id="SignalP"/>
    </source>
</evidence>
<feature type="compositionally biased region" description="Low complexity" evidence="1">
    <location>
        <begin position="275"/>
        <end position="382"/>
    </location>
</feature>
<dbReference type="Proteomes" id="UP000232323">
    <property type="component" value="Unassembled WGS sequence"/>
</dbReference>
<organism evidence="3 4">
    <name type="scientific">Chlamydomonas eustigma</name>
    <dbReference type="NCBI Taxonomy" id="1157962"/>
    <lineage>
        <taxon>Eukaryota</taxon>
        <taxon>Viridiplantae</taxon>
        <taxon>Chlorophyta</taxon>
        <taxon>core chlorophytes</taxon>
        <taxon>Chlorophyceae</taxon>
        <taxon>CS clade</taxon>
        <taxon>Chlamydomonadales</taxon>
        <taxon>Chlamydomonadaceae</taxon>
        <taxon>Chlamydomonas</taxon>
    </lineage>
</organism>
<name>A0A250X2H1_9CHLO</name>
<accession>A0A250X2H1</accession>
<gene>
    <name evidence="3" type="ORF">CEUSTIGMA_g4585.t1</name>
</gene>
<evidence type="ECO:0000313" key="3">
    <source>
        <dbReference type="EMBL" id="GAX77139.1"/>
    </source>
</evidence>
<dbReference type="PRINTS" id="PR01217">
    <property type="entry name" value="PRICHEXTENSN"/>
</dbReference>
<feature type="region of interest" description="Disordered" evidence="1">
    <location>
        <begin position="151"/>
        <end position="173"/>
    </location>
</feature>
<feature type="signal peptide" evidence="2">
    <location>
        <begin position="1"/>
        <end position="22"/>
    </location>
</feature>
<feature type="compositionally biased region" description="Low complexity" evidence="1">
    <location>
        <begin position="159"/>
        <end position="173"/>
    </location>
</feature>